<evidence type="ECO:0000256" key="1">
    <source>
        <dbReference type="ARBA" id="ARBA00023002"/>
    </source>
</evidence>
<keyword evidence="1" id="KW-0560">Oxidoreductase</keyword>
<dbReference type="InterPro" id="IPR036188">
    <property type="entry name" value="FAD/NAD-bd_sf"/>
</dbReference>
<evidence type="ECO:0000313" key="3">
    <source>
        <dbReference type="EMBL" id="QHC35171.1"/>
    </source>
</evidence>
<name>A0A857FLU6_KOMXY</name>
<dbReference type="SUPFAM" id="SSF51905">
    <property type="entry name" value="FAD/NAD(P)-binding domain"/>
    <property type="match status" value="1"/>
</dbReference>
<accession>A0A857FLU6</accession>
<evidence type="ECO:0000259" key="2">
    <source>
        <dbReference type="Pfam" id="PF01266"/>
    </source>
</evidence>
<dbReference type="Gene3D" id="3.30.9.10">
    <property type="entry name" value="D-Amino Acid Oxidase, subunit A, domain 2"/>
    <property type="match status" value="1"/>
</dbReference>
<dbReference type="Pfam" id="PF01266">
    <property type="entry name" value="DAO"/>
    <property type="match status" value="1"/>
</dbReference>
<gene>
    <name evidence="3" type="ORF">FMA36_06325</name>
</gene>
<dbReference type="Gene3D" id="3.50.50.60">
    <property type="entry name" value="FAD/NAD(P)-binding domain"/>
    <property type="match status" value="1"/>
</dbReference>
<reference evidence="3 4" key="1">
    <citation type="journal article" date="2020" name="Carbohydr. Polym.">
        <title>Characterization and optimization of production of bacterial cellulose from strain CGMCC 17276 based on whole-genome analysis.</title>
        <authorList>
            <person name="Lu T."/>
            <person name="Gao H."/>
            <person name="Liao B."/>
            <person name="Wu J."/>
            <person name="Zhang W."/>
            <person name="Huang J."/>
            <person name="Liu M."/>
            <person name="Huang J."/>
            <person name="Chang Z."/>
            <person name="Jin M."/>
            <person name="Yi Z."/>
            <person name="Jiang D."/>
        </authorList>
    </citation>
    <scope>NUCLEOTIDE SEQUENCE [LARGE SCALE GENOMIC DNA]</scope>
    <source>
        <strain evidence="3 4">CGMCC 17276</strain>
    </source>
</reference>
<dbReference type="EMBL" id="CP041348">
    <property type="protein sequence ID" value="QHC35171.1"/>
    <property type="molecule type" value="Genomic_DNA"/>
</dbReference>
<dbReference type="Proteomes" id="UP000464674">
    <property type="component" value="Chromosome"/>
</dbReference>
<dbReference type="GO" id="GO:0005737">
    <property type="term" value="C:cytoplasm"/>
    <property type="evidence" value="ECO:0007669"/>
    <property type="project" value="TreeGrafter"/>
</dbReference>
<dbReference type="InterPro" id="IPR006076">
    <property type="entry name" value="FAD-dep_OxRdtase"/>
</dbReference>
<feature type="domain" description="FAD dependent oxidoreductase" evidence="2">
    <location>
        <begin position="2"/>
        <end position="337"/>
    </location>
</feature>
<dbReference type="GO" id="GO:0016491">
    <property type="term" value="F:oxidoreductase activity"/>
    <property type="evidence" value="ECO:0007669"/>
    <property type="project" value="UniProtKB-KW"/>
</dbReference>
<evidence type="ECO:0000313" key="4">
    <source>
        <dbReference type="Proteomes" id="UP000464674"/>
    </source>
</evidence>
<proteinExistence type="predicted"/>
<dbReference type="AlphaFoldDB" id="A0A857FLU6"/>
<dbReference type="PANTHER" id="PTHR13847:SF289">
    <property type="entry name" value="GLYCINE OXIDASE"/>
    <property type="match status" value="1"/>
</dbReference>
<protein>
    <submittedName>
        <fullName evidence="3">FAD-binding oxidoreductase</fullName>
    </submittedName>
</protein>
<sequence>MKIVIIGAGAIGANCAFRMAQKGAEVVVLEAVVPGSGTSATSAAWLSSFPQFGWTESPGRARLRRTVHARFAALQAELGGDWLHWDGTLTWGLPSERADFRKAFHLCKDRGADLQFLDASAARRLVPGVMFGDDDEIVRDEQSGWVDAASMIAALLTGTRALGGIVDTRNAVTGIRRAGGHVTGVTLADGEHVTADVIINAAGSWGSHVAAMAGVGIPLELVPGLVVFTQPTPSPVLSTVLNAPTFVVRPDPSGGVAIIWRGEKLTSIHGRNGSDVGVIMKDVARVIPALSNVGIADARMGVRAIPPGGPVIGALPWLDNFYCAVSHGGIGWGPCWADLLAAEILDGRSSPDMADFLPQRFYHEPMEIGRFADDAEQVCNS</sequence>
<organism evidence="3 4">
    <name type="scientific">Komagataeibacter xylinus</name>
    <name type="common">Gluconacetobacter xylinus</name>
    <dbReference type="NCBI Taxonomy" id="28448"/>
    <lineage>
        <taxon>Bacteria</taxon>
        <taxon>Pseudomonadati</taxon>
        <taxon>Pseudomonadota</taxon>
        <taxon>Alphaproteobacteria</taxon>
        <taxon>Acetobacterales</taxon>
        <taxon>Acetobacteraceae</taxon>
        <taxon>Komagataeibacter</taxon>
    </lineage>
</organism>
<dbReference type="OrthoDB" id="9805337at2"/>
<dbReference type="PANTHER" id="PTHR13847">
    <property type="entry name" value="SARCOSINE DEHYDROGENASE-RELATED"/>
    <property type="match status" value="1"/>
</dbReference>
<dbReference type="RefSeq" id="WP_159261617.1">
    <property type="nucleotide sequence ID" value="NZ_CP041348.1"/>
</dbReference>